<protein>
    <submittedName>
        <fullName evidence="2">Uncharacterized protein</fullName>
    </submittedName>
</protein>
<sequence>MIWVQLLLAALMLAGGVALLTVGALLTGGVVAVLGGVWVGACVRRL</sequence>
<evidence type="ECO:0000313" key="3">
    <source>
        <dbReference type="Proteomes" id="UP000199614"/>
    </source>
</evidence>
<evidence type="ECO:0000313" key="2">
    <source>
        <dbReference type="EMBL" id="SFM63058.1"/>
    </source>
</evidence>
<feature type="transmembrane region" description="Helical" evidence="1">
    <location>
        <begin position="6"/>
        <end position="39"/>
    </location>
</feature>
<gene>
    <name evidence="2" type="ORF">SAMN05216207_1001404</name>
</gene>
<dbReference type="Proteomes" id="UP000199614">
    <property type="component" value="Unassembled WGS sequence"/>
</dbReference>
<keyword evidence="1" id="KW-0812">Transmembrane</keyword>
<reference evidence="2 3" key="1">
    <citation type="submission" date="2016-10" db="EMBL/GenBank/DDBJ databases">
        <authorList>
            <person name="de Groot N.N."/>
        </authorList>
    </citation>
    <scope>NUCLEOTIDE SEQUENCE [LARGE SCALE GENOMIC DNA]</scope>
    <source>
        <strain evidence="2 3">CGMCC 4.1877</strain>
    </source>
</reference>
<keyword evidence="1" id="KW-0472">Membrane</keyword>
<evidence type="ECO:0000256" key="1">
    <source>
        <dbReference type="SAM" id="Phobius"/>
    </source>
</evidence>
<dbReference type="AlphaFoldDB" id="A0A1I4SEY5"/>
<dbReference type="EMBL" id="FOUY01000001">
    <property type="protein sequence ID" value="SFM63058.1"/>
    <property type="molecule type" value="Genomic_DNA"/>
</dbReference>
<proteinExistence type="predicted"/>
<accession>A0A1I4SEY5</accession>
<organism evidence="2 3">
    <name type="scientific">Pseudonocardia ammonioxydans</name>
    <dbReference type="NCBI Taxonomy" id="260086"/>
    <lineage>
        <taxon>Bacteria</taxon>
        <taxon>Bacillati</taxon>
        <taxon>Actinomycetota</taxon>
        <taxon>Actinomycetes</taxon>
        <taxon>Pseudonocardiales</taxon>
        <taxon>Pseudonocardiaceae</taxon>
        <taxon>Pseudonocardia</taxon>
    </lineage>
</organism>
<dbReference type="RefSeq" id="WP_177238218.1">
    <property type="nucleotide sequence ID" value="NZ_FOUY01000001.1"/>
</dbReference>
<name>A0A1I4SEY5_PSUAM</name>
<keyword evidence="1" id="KW-1133">Transmembrane helix</keyword>
<keyword evidence="3" id="KW-1185">Reference proteome</keyword>